<dbReference type="GO" id="GO:0005886">
    <property type="term" value="C:plasma membrane"/>
    <property type="evidence" value="ECO:0007669"/>
    <property type="project" value="TreeGrafter"/>
</dbReference>
<dbReference type="InterPro" id="IPR020864">
    <property type="entry name" value="MACPF"/>
</dbReference>
<evidence type="ECO:0000313" key="4">
    <source>
        <dbReference type="Proteomes" id="UP001152484"/>
    </source>
</evidence>
<feature type="domain" description="MACPF" evidence="2">
    <location>
        <begin position="4"/>
        <end position="340"/>
    </location>
</feature>
<dbReference type="Proteomes" id="UP001152484">
    <property type="component" value="Unassembled WGS sequence"/>
</dbReference>
<feature type="compositionally biased region" description="Polar residues" evidence="1">
    <location>
        <begin position="223"/>
        <end position="233"/>
    </location>
</feature>
<dbReference type="PANTHER" id="PTHR33199:SF8">
    <property type="entry name" value="MACPF DOMAIN-CONTAINING PROTEIN NSL1"/>
    <property type="match status" value="1"/>
</dbReference>
<accession>A0A9P0ZVL5</accession>
<evidence type="ECO:0000313" key="3">
    <source>
        <dbReference type="EMBL" id="CAH9112138.1"/>
    </source>
</evidence>
<evidence type="ECO:0000256" key="1">
    <source>
        <dbReference type="SAM" id="MobiDB-lite"/>
    </source>
</evidence>
<reference evidence="3" key="1">
    <citation type="submission" date="2022-07" db="EMBL/GenBank/DDBJ databases">
        <authorList>
            <person name="Macas J."/>
            <person name="Novak P."/>
            <person name="Neumann P."/>
        </authorList>
    </citation>
    <scope>NUCLEOTIDE SEQUENCE</scope>
</reference>
<dbReference type="SMART" id="SM00457">
    <property type="entry name" value="MACPF"/>
    <property type="match status" value="1"/>
</dbReference>
<dbReference type="AlphaFoldDB" id="A0A9P0ZVL5"/>
<name>A0A9P0ZVL5_CUSEU</name>
<dbReference type="GO" id="GO:0009626">
    <property type="term" value="P:plant-type hypersensitive response"/>
    <property type="evidence" value="ECO:0007669"/>
    <property type="project" value="TreeGrafter"/>
</dbReference>
<proteinExistence type="predicted"/>
<dbReference type="OrthoDB" id="1366754at2759"/>
<comment type="caution">
    <text evidence="3">The sequence shown here is derived from an EMBL/GenBank/DDBJ whole genome shotgun (WGS) entry which is preliminary data.</text>
</comment>
<dbReference type="PANTHER" id="PTHR33199">
    <property type="entry name" value="MACPF DOMAIN-CONTAINING PROTEIN CAD1"/>
    <property type="match status" value="1"/>
</dbReference>
<dbReference type="InterPro" id="IPR044663">
    <property type="entry name" value="CAD1/NSL1-like"/>
</dbReference>
<dbReference type="EMBL" id="CAMAPE010000058">
    <property type="protein sequence ID" value="CAH9112138.1"/>
    <property type="molecule type" value="Genomic_DNA"/>
</dbReference>
<organism evidence="3 4">
    <name type="scientific">Cuscuta europaea</name>
    <name type="common">European dodder</name>
    <dbReference type="NCBI Taxonomy" id="41803"/>
    <lineage>
        <taxon>Eukaryota</taxon>
        <taxon>Viridiplantae</taxon>
        <taxon>Streptophyta</taxon>
        <taxon>Embryophyta</taxon>
        <taxon>Tracheophyta</taxon>
        <taxon>Spermatophyta</taxon>
        <taxon>Magnoliopsida</taxon>
        <taxon>eudicotyledons</taxon>
        <taxon>Gunneridae</taxon>
        <taxon>Pentapetalae</taxon>
        <taxon>asterids</taxon>
        <taxon>lamiids</taxon>
        <taxon>Solanales</taxon>
        <taxon>Convolvulaceae</taxon>
        <taxon>Cuscuteae</taxon>
        <taxon>Cuscuta</taxon>
        <taxon>Cuscuta subgen. Cuscuta</taxon>
    </lineage>
</organism>
<sequence>MSFNPTHMMDQQTAAERAVSVIGFGYDLTTDIRLSACKPGPSGSGLIEIQRSSTKDLVLPGGVVVPNVSTSIKCDKGERTRFRSDALSFSQMSEQFNQELSLSGKIPSGLFNAMFGLKGCWQKDAASTKLLAFDGWFISLYNVELVRSQVTLSEQLKREVPSSWDPAGLTEFIEKYGTHIIIGVKMGGKDVVHIKQLHNSNLEPAEVQKLLKQLADERFSDDVNGNTISNPNKSTERHKDRTSMLWDSGLPVASSIRPTILSHSKNDDIISIHNRRGGIDYDQSHSQWLLTVSQNPNVISMSFVPIASLLSGVRGSGFLGHAINLYLRYKPPIEELQQFLEFQLPRQWAPAYGDLPLGHHHRKQSSPSLQFTFMGPKLFVNTEKVDSGNRPVTGLRLYLEGKRSDHLAIHLQHLSTVPQSLQLMDNLTYEPVDVKTERDYFEPVKWSIFSHICTAPIEYHGTGREDFASIVTKAWFEVKAVGMKKVLFMRLGFSMVGSALIRRSEWDEPLSSGRKSGLISMLITTPFSTTKLTQPDKALKVDLNSAVYPGGPPMPARPPKMTHFVDTKEMVRGPEESPGYWVVSGARLFVEDSRIRIKVKYSLLTITTEDSILT</sequence>
<dbReference type="PROSITE" id="PS51412">
    <property type="entry name" value="MACPF_2"/>
    <property type="match status" value="1"/>
</dbReference>
<evidence type="ECO:0000259" key="2">
    <source>
        <dbReference type="PROSITE" id="PS51412"/>
    </source>
</evidence>
<keyword evidence="4" id="KW-1185">Reference proteome</keyword>
<feature type="region of interest" description="Disordered" evidence="1">
    <location>
        <begin position="222"/>
        <end position="242"/>
    </location>
</feature>
<dbReference type="Pfam" id="PF01823">
    <property type="entry name" value="MACPF"/>
    <property type="match status" value="1"/>
</dbReference>
<protein>
    <recommendedName>
        <fullName evidence="2">MACPF domain-containing protein</fullName>
    </recommendedName>
</protein>
<gene>
    <name evidence="3" type="ORF">CEURO_LOCUS19522</name>
</gene>
<dbReference type="GO" id="GO:2000031">
    <property type="term" value="P:regulation of salicylic acid mediated signaling pathway"/>
    <property type="evidence" value="ECO:0007669"/>
    <property type="project" value="InterPro"/>
</dbReference>